<accession>K8EB33</accession>
<feature type="compositionally biased region" description="Acidic residues" evidence="2">
    <location>
        <begin position="1"/>
        <end position="14"/>
    </location>
</feature>
<dbReference type="AlphaFoldDB" id="K8EB33"/>
<feature type="compositionally biased region" description="Basic and acidic residues" evidence="2">
    <location>
        <begin position="54"/>
        <end position="65"/>
    </location>
</feature>
<evidence type="ECO:0000256" key="1">
    <source>
        <dbReference type="SAM" id="Coils"/>
    </source>
</evidence>
<feature type="coiled-coil region" evidence="1">
    <location>
        <begin position="246"/>
        <end position="273"/>
    </location>
</feature>
<keyword evidence="1" id="KW-0175">Coiled coil</keyword>
<sequence length="321" mass="35843">MIEEEDDLEDDLDDEFKLERSDEEDEVMGSGEDDVEEHSEELEEEEVEREEEKEEKVNEEAKEANEQEQQQQQKEQREATTSAPRNAELIQPRNLQIALTKVVARGEEDFTNPASANAIKRKVLPPTPGNTPVEMAVEGAEKVNAMTKEQSKTSSSNLLLKQRSMLPPTMTSPSKKKRRGEGGKENAAKPRSAEDLPIPTNTATAVATKGMKESTNAPKSSPQVPPVETNANRDCLEDEKRYAAEAIDLTSRLEKLLDEAKELTNRSTNTALQLTVASCEFHFAVNPAKIKQIKEYTKQAEEILAREELRKPRVSATAAKK</sequence>
<keyword evidence="4" id="KW-1185">Reference proteome</keyword>
<evidence type="ECO:0000256" key="2">
    <source>
        <dbReference type="SAM" id="MobiDB-lite"/>
    </source>
</evidence>
<organism evidence="3 4">
    <name type="scientific">Bathycoccus prasinos</name>
    <dbReference type="NCBI Taxonomy" id="41875"/>
    <lineage>
        <taxon>Eukaryota</taxon>
        <taxon>Viridiplantae</taxon>
        <taxon>Chlorophyta</taxon>
        <taxon>Mamiellophyceae</taxon>
        <taxon>Mamiellales</taxon>
        <taxon>Bathycoccaceae</taxon>
        <taxon>Bathycoccus</taxon>
    </lineage>
</organism>
<evidence type="ECO:0000313" key="3">
    <source>
        <dbReference type="EMBL" id="CCO15122.1"/>
    </source>
</evidence>
<dbReference type="EMBL" id="FO082277">
    <property type="protein sequence ID" value="CCO15122.1"/>
    <property type="molecule type" value="Genomic_DNA"/>
</dbReference>
<dbReference type="KEGG" id="bpg:Bathy02g02610"/>
<protein>
    <submittedName>
        <fullName evidence="3">Uncharacterized protein</fullName>
    </submittedName>
</protein>
<reference evidence="3 4" key="1">
    <citation type="submission" date="2011-10" db="EMBL/GenBank/DDBJ databases">
        <authorList>
            <person name="Genoscope - CEA"/>
        </authorList>
    </citation>
    <scope>NUCLEOTIDE SEQUENCE [LARGE SCALE GENOMIC DNA]</scope>
    <source>
        <strain evidence="3 4">RCC 1105</strain>
    </source>
</reference>
<proteinExistence type="predicted"/>
<feature type="compositionally biased region" description="Polar residues" evidence="2">
    <location>
        <begin position="213"/>
        <end position="222"/>
    </location>
</feature>
<evidence type="ECO:0000313" key="4">
    <source>
        <dbReference type="Proteomes" id="UP000198341"/>
    </source>
</evidence>
<dbReference type="GeneID" id="19017374"/>
<dbReference type="RefSeq" id="XP_007514882.1">
    <property type="nucleotide sequence ID" value="XM_007514820.1"/>
</dbReference>
<name>K8EB33_9CHLO</name>
<feature type="region of interest" description="Disordered" evidence="2">
    <location>
        <begin position="1"/>
        <end position="94"/>
    </location>
</feature>
<feature type="region of interest" description="Disordered" evidence="2">
    <location>
        <begin position="145"/>
        <end position="234"/>
    </location>
</feature>
<feature type="region of interest" description="Disordered" evidence="2">
    <location>
        <begin position="114"/>
        <end position="133"/>
    </location>
</feature>
<gene>
    <name evidence="3" type="ORF">Bathy02g02610</name>
</gene>
<dbReference type="Proteomes" id="UP000198341">
    <property type="component" value="Chromosome 2"/>
</dbReference>
<feature type="compositionally biased region" description="Acidic residues" evidence="2">
    <location>
        <begin position="21"/>
        <end position="53"/>
    </location>
</feature>
<feature type="compositionally biased region" description="Basic and acidic residues" evidence="2">
    <location>
        <begin position="180"/>
        <end position="194"/>
    </location>
</feature>